<dbReference type="Pfam" id="PF00005">
    <property type="entry name" value="ABC_tran"/>
    <property type="match status" value="1"/>
</dbReference>
<keyword evidence="5" id="KW-0029">Amino-acid transport</keyword>
<feature type="region of interest" description="Disordered" evidence="6">
    <location>
        <begin position="290"/>
        <end position="330"/>
    </location>
</feature>
<comment type="caution">
    <text evidence="8">The sequence shown here is derived from an EMBL/GenBank/DDBJ whole genome shotgun (WGS) entry which is preliminary data.</text>
</comment>
<dbReference type="Gene3D" id="3.40.50.300">
    <property type="entry name" value="P-loop containing nucleotide triphosphate hydrolases"/>
    <property type="match status" value="1"/>
</dbReference>
<feature type="region of interest" description="Disordered" evidence="6">
    <location>
        <begin position="1"/>
        <end position="26"/>
    </location>
</feature>
<evidence type="ECO:0000313" key="8">
    <source>
        <dbReference type="EMBL" id="MEU8132084.1"/>
    </source>
</evidence>
<dbReference type="InterPro" id="IPR027417">
    <property type="entry name" value="P-loop_NTPase"/>
</dbReference>
<dbReference type="SUPFAM" id="SSF52540">
    <property type="entry name" value="P-loop containing nucleoside triphosphate hydrolases"/>
    <property type="match status" value="1"/>
</dbReference>
<accession>A0ABV3DA54</accession>
<organism evidence="8 9">
    <name type="scientific">Streptodolium elevatio</name>
    <dbReference type="NCBI Taxonomy" id="3157996"/>
    <lineage>
        <taxon>Bacteria</taxon>
        <taxon>Bacillati</taxon>
        <taxon>Actinomycetota</taxon>
        <taxon>Actinomycetes</taxon>
        <taxon>Kitasatosporales</taxon>
        <taxon>Streptomycetaceae</taxon>
        <taxon>Streptodolium</taxon>
    </lineage>
</organism>
<dbReference type="GO" id="GO:0005524">
    <property type="term" value="F:ATP binding"/>
    <property type="evidence" value="ECO:0007669"/>
    <property type="project" value="UniProtKB-KW"/>
</dbReference>
<keyword evidence="3" id="KW-0547">Nucleotide-binding</keyword>
<dbReference type="InterPro" id="IPR003439">
    <property type="entry name" value="ABC_transporter-like_ATP-bd"/>
</dbReference>
<evidence type="ECO:0000256" key="6">
    <source>
        <dbReference type="SAM" id="MobiDB-lite"/>
    </source>
</evidence>
<sequence length="330" mass="33676">MARAEQDPPQGRNPAPKTGGAAPRSPQEGALVVDRLHVAYGRSVQALRGVSVVVPASGIVTVLGANGAGKSTLLRAISGTLFLHSGAIEGGSITYRGLNLRGKDSAAAVRAGIVQVPEGRRVFAGLSVAENLQAGLLGTGGRRSARAREARERVLELFPVLGERESQQAGLLSGGEQQMLAIGRALMAGPKLLLLDEPSLGLAPQMVGRIATVVRDIARQGTAVLLVEQNAAVALDLADTAYVLDVGEVRLSGDAKQLAATDEVRRLYLGEADHADADADHSVTAATADTAAADGTGPVGPGPAATGTAETAAAVPAATGQRAPLRRWRG</sequence>
<evidence type="ECO:0000259" key="7">
    <source>
        <dbReference type="PROSITE" id="PS50893"/>
    </source>
</evidence>
<name>A0ABV3DA54_9ACTN</name>
<dbReference type="PANTHER" id="PTHR43820:SF4">
    <property type="entry name" value="HIGH-AFFINITY BRANCHED-CHAIN AMINO ACID TRANSPORT ATP-BINDING PROTEIN LIVF"/>
    <property type="match status" value="1"/>
</dbReference>
<dbReference type="CDD" id="cd03224">
    <property type="entry name" value="ABC_TM1139_LivF_branched"/>
    <property type="match status" value="1"/>
</dbReference>
<evidence type="ECO:0000256" key="1">
    <source>
        <dbReference type="ARBA" id="ARBA00005417"/>
    </source>
</evidence>
<dbReference type="PROSITE" id="PS50893">
    <property type="entry name" value="ABC_TRANSPORTER_2"/>
    <property type="match status" value="1"/>
</dbReference>
<dbReference type="SMART" id="SM00382">
    <property type="entry name" value="AAA"/>
    <property type="match status" value="1"/>
</dbReference>
<gene>
    <name evidence="8" type="ORF">AB0C36_01095</name>
</gene>
<keyword evidence="2" id="KW-0813">Transport</keyword>
<evidence type="ECO:0000256" key="2">
    <source>
        <dbReference type="ARBA" id="ARBA00022448"/>
    </source>
</evidence>
<proteinExistence type="inferred from homology"/>
<dbReference type="InterPro" id="IPR003593">
    <property type="entry name" value="AAA+_ATPase"/>
</dbReference>
<evidence type="ECO:0000256" key="5">
    <source>
        <dbReference type="ARBA" id="ARBA00022970"/>
    </source>
</evidence>
<dbReference type="Proteomes" id="UP001551482">
    <property type="component" value="Unassembled WGS sequence"/>
</dbReference>
<protein>
    <submittedName>
        <fullName evidence="8">ABC transporter ATP-binding protein</fullName>
    </submittedName>
</protein>
<dbReference type="EMBL" id="JBEZFP010000002">
    <property type="protein sequence ID" value="MEU8132084.1"/>
    <property type="molecule type" value="Genomic_DNA"/>
</dbReference>
<dbReference type="InterPro" id="IPR052156">
    <property type="entry name" value="BCAA_Transport_ATP-bd_LivF"/>
</dbReference>
<comment type="similarity">
    <text evidence="1">Belongs to the ABC transporter superfamily.</text>
</comment>
<feature type="domain" description="ABC transporter" evidence="7">
    <location>
        <begin position="31"/>
        <end position="271"/>
    </location>
</feature>
<evidence type="ECO:0000313" key="9">
    <source>
        <dbReference type="Proteomes" id="UP001551482"/>
    </source>
</evidence>
<dbReference type="PROSITE" id="PS00211">
    <property type="entry name" value="ABC_TRANSPORTER_1"/>
    <property type="match status" value="1"/>
</dbReference>
<dbReference type="RefSeq" id="WP_358347335.1">
    <property type="nucleotide sequence ID" value="NZ_JBEZFP010000002.1"/>
</dbReference>
<keyword evidence="4 8" id="KW-0067">ATP-binding</keyword>
<evidence type="ECO:0000256" key="4">
    <source>
        <dbReference type="ARBA" id="ARBA00022840"/>
    </source>
</evidence>
<dbReference type="PANTHER" id="PTHR43820">
    <property type="entry name" value="HIGH-AFFINITY BRANCHED-CHAIN AMINO ACID TRANSPORT ATP-BINDING PROTEIN LIVF"/>
    <property type="match status" value="1"/>
</dbReference>
<dbReference type="InterPro" id="IPR017871">
    <property type="entry name" value="ABC_transporter-like_CS"/>
</dbReference>
<keyword evidence="9" id="KW-1185">Reference proteome</keyword>
<feature type="compositionally biased region" description="Low complexity" evidence="6">
    <location>
        <begin position="290"/>
        <end position="320"/>
    </location>
</feature>
<reference evidence="8 9" key="1">
    <citation type="submission" date="2024-06" db="EMBL/GenBank/DDBJ databases">
        <title>The Natural Products Discovery Center: Release of the First 8490 Sequenced Strains for Exploring Actinobacteria Biosynthetic Diversity.</title>
        <authorList>
            <person name="Kalkreuter E."/>
            <person name="Kautsar S.A."/>
            <person name="Yang D."/>
            <person name="Bader C.D."/>
            <person name="Teijaro C.N."/>
            <person name="Fluegel L."/>
            <person name="Davis C.M."/>
            <person name="Simpson J.R."/>
            <person name="Lauterbach L."/>
            <person name="Steele A.D."/>
            <person name="Gui C."/>
            <person name="Meng S."/>
            <person name="Li G."/>
            <person name="Viehrig K."/>
            <person name="Ye F."/>
            <person name="Su P."/>
            <person name="Kiefer A.F."/>
            <person name="Nichols A."/>
            <person name="Cepeda A.J."/>
            <person name="Yan W."/>
            <person name="Fan B."/>
            <person name="Jiang Y."/>
            <person name="Adhikari A."/>
            <person name="Zheng C.-J."/>
            <person name="Schuster L."/>
            <person name="Cowan T.M."/>
            <person name="Smanski M.J."/>
            <person name="Chevrette M.G."/>
            <person name="De Carvalho L.P.S."/>
            <person name="Shen B."/>
        </authorList>
    </citation>
    <scope>NUCLEOTIDE SEQUENCE [LARGE SCALE GENOMIC DNA]</scope>
    <source>
        <strain evidence="8 9">NPDC048946</strain>
    </source>
</reference>
<evidence type="ECO:0000256" key="3">
    <source>
        <dbReference type="ARBA" id="ARBA00022741"/>
    </source>
</evidence>